<evidence type="ECO:0000313" key="6">
    <source>
        <dbReference type="Proteomes" id="UP000247810"/>
    </source>
</evidence>
<dbReference type="VEuPathDB" id="FungiDB:BO71DRAFT_389114"/>
<reference evidence="5 6" key="1">
    <citation type="submission" date="2018-02" db="EMBL/GenBank/DDBJ databases">
        <title>The genomes of Aspergillus section Nigri reveals drivers in fungal speciation.</title>
        <authorList>
            <consortium name="DOE Joint Genome Institute"/>
            <person name="Vesth T.C."/>
            <person name="Nybo J."/>
            <person name="Theobald S."/>
            <person name="Brandl J."/>
            <person name="Frisvad J.C."/>
            <person name="Nielsen K.F."/>
            <person name="Lyhne E.K."/>
            <person name="Kogle M.E."/>
            <person name="Kuo A."/>
            <person name="Riley R."/>
            <person name="Clum A."/>
            <person name="Nolan M."/>
            <person name="Lipzen A."/>
            <person name="Salamov A."/>
            <person name="Henrissat B."/>
            <person name="Wiebenga A."/>
            <person name="De vries R.P."/>
            <person name="Grigoriev I.V."/>
            <person name="Mortensen U.H."/>
            <person name="Andersen M.R."/>
            <person name="Baker S.E."/>
        </authorList>
    </citation>
    <scope>NUCLEOTIDE SEQUENCE [LARGE SCALE GENOMIC DNA]</scope>
    <source>
        <strain evidence="5 6">CBS 707.79</strain>
    </source>
</reference>
<protein>
    <submittedName>
        <fullName evidence="5">Uncharacterized protein</fullName>
    </submittedName>
</protein>
<evidence type="ECO:0000256" key="3">
    <source>
        <dbReference type="SAM" id="MobiDB-lite"/>
    </source>
</evidence>
<keyword evidence="4" id="KW-0732">Signal</keyword>
<feature type="compositionally biased region" description="Basic residues" evidence="3">
    <location>
        <begin position="636"/>
        <end position="650"/>
    </location>
</feature>
<dbReference type="PANTHER" id="PTHR23301">
    <property type="entry name" value="CHITIN BINDING PERITROPHIN-A"/>
    <property type="match status" value="1"/>
</dbReference>
<dbReference type="PANTHER" id="PTHR23301:SF0">
    <property type="entry name" value="CHITIN-BINDING TYPE-2 DOMAIN-CONTAINING PROTEIN-RELATED"/>
    <property type="match status" value="1"/>
</dbReference>
<dbReference type="InterPro" id="IPR051940">
    <property type="entry name" value="Chitin_bind-dev_reg"/>
</dbReference>
<dbReference type="Proteomes" id="UP000247810">
    <property type="component" value="Unassembled WGS sequence"/>
</dbReference>
<keyword evidence="2" id="KW-1015">Disulfide bond</keyword>
<evidence type="ECO:0000313" key="5">
    <source>
        <dbReference type="EMBL" id="PYH89691.1"/>
    </source>
</evidence>
<evidence type="ECO:0000256" key="4">
    <source>
        <dbReference type="SAM" id="SignalP"/>
    </source>
</evidence>
<keyword evidence="6" id="KW-1185">Reference proteome</keyword>
<feature type="signal peptide" evidence="4">
    <location>
        <begin position="1"/>
        <end position="18"/>
    </location>
</feature>
<organism evidence="5 6">
    <name type="scientific">Aspergillus ellipticus CBS 707.79</name>
    <dbReference type="NCBI Taxonomy" id="1448320"/>
    <lineage>
        <taxon>Eukaryota</taxon>
        <taxon>Fungi</taxon>
        <taxon>Dikarya</taxon>
        <taxon>Ascomycota</taxon>
        <taxon>Pezizomycotina</taxon>
        <taxon>Eurotiomycetes</taxon>
        <taxon>Eurotiomycetidae</taxon>
        <taxon>Eurotiales</taxon>
        <taxon>Aspergillaceae</taxon>
        <taxon>Aspergillus</taxon>
        <taxon>Aspergillus subgen. Circumdati</taxon>
    </lineage>
</organism>
<dbReference type="EMBL" id="KZ826016">
    <property type="protein sequence ID" value="PYH89691.1"/>
    <property type="molecule type" value="Genomic_DNA"/>
</dbReference>
<feature type="chain" id="PRO_5016385030" evidence="4">
    <location>
        <begin position="19"/>
        <end position="650"/>
    </location>
</feature>
<keyword evidence="1" id="KW-0147">Chitin-binding</keyword>
<dbReference type="GO" id="GO:0008061">
    <property type="term" value="F:chitin binding"/>
    <property type="evidence" value="ECO:0007669"/>
    <property type="project" value="UniProtKB-KW"/>
</dbReference>
<evidence type="ECO:0000256" key="2">
    <source>
        <dbReference type="ARBA" id="ARBA00023157"/>
    </source>
</evidence>
<feature type="compositionally biased region" description="Low complexity" evidence="3">
    <location>
        <begin position="459"/>
        <end position="484"/>
    </location>
</feature>
<feature type="compositionally biased region" description="Basic and acidic residues" evidence="3">
    <location>
        <begin position="603"/>
        <end position="630"/>
    </location>
</feature>
<dbReference type="STRING" id="1448320.A0A319CYN0"/>
<sequence>MAVSKVTALLLLSSLASASVPVARAESSAAASSSGAAAAAATCWTYSLPATLTAEDTEQNDDSTSTSTRRRRAHGEITHLNHFERRGRDFVSEFGTCQLGAKIYKPQYPRSSTIEQDQAKQGWEFLGYFVPQLDQCAAAATYTAIADASDVPDTTAAYWENVAGGVRQKYLPLGSKITTTNAQEPHINIEHVFELKILDQFMVAMLDEYKFCDDFKTWFLTIDNSWTNPSNKHVSRLQRLYSFLPGNVYPDVIAEDSRLNSYKGPMFMDDKLTGLPTASGTGDDAQTSALSIINTMAVVVDMLRDSKIAGLFAATNTRLYKAFLGIDKLMESECGAKPQPKDGWANAYSSWAEEFVQSQANVVSTRISQQSAKVTSTEVAGVKNVYGNALDAFNAAYPTASWKWDTSMLLDWSAKDGYSFAKRGESSAAVCTPTASSSAAVSHSHSVTPTHTASTAVETGSRSTHISSTHSSKTPEVTSTTHTSTPKETETRSHSSGSAEVKHSSSTKVVDTETAPTSSSTMVTSVKTTSSEVKEMTTTAPAKESTTTTPAKETTSTTAKETTSTTSKENTTSTTSTTTTSTTSTTSKESTTTTSEKQTTTSEAKETDKTTTTKEEEKTKTTEKSTEETKGSSSTCKKKKCKKGKCTCVD</sequence>
<accession>A0A319CYN0</accession>
<feature type="compositionally biased region" description="Low complexity" evidence="3">
    <location>
        <begin position="439"/>
        <end position="449"/>
    </location>
</feature>
<feature type="compositionally biased region" description="Low complexity" evidence="3">
    <location>
        <begin position="517"/>
        <end position="602"/>
    </location>
</feature>
<feature type="region of interest" description="Disordered" evidence="3">
    <location>
        <begin position="439"/>
        <end position="650"/>
    </location>
</feature>
<proteinExistence type="predicted"/>
<dbReference type="OrthoDB" id="3257981at2759"/>
<gene>
    <name evidence="5" type="ORF">BO71DRAFT_389114</name>
</gene>
<feature type="compositionally biased region" description="Polar residues" evidence="3">
    <location>
        <begin position="494"/>
        <end position="509"/>
    </location>
</feature>
<dbReference type="AlphaFoldDB" id="A0A319CYN0"/>
<name>A0A319CYN0_9EURO</name>
<evidence type="ECO:0000256" key="1">
    <source>
        <dbReference type="ARBA" id="ARBA00022669"/>
    </source>
</evidence>